<organism evidence="7">
    <name type="scientific">Variovorax paradoxus</name>
    <dbReference type="NCBI Taxonomy" id="34073"/>
    <lineage>
        <taxon>Bacteria</taxon>
        <taxon>Pseudomonadati</taxon>
        <taxon>Pseudomonadota</taxon>
        <taxon>Betaproteobacteria</taxon>
        <taxon>Burkholderiales</taxon>
        <taxon>Comamonadaceae</taxon>
        <taxon>Variovorax</taxon>
    </lineage>
</organism>
<dbReference type="PANTHER" id="PTHR12918">
    <property type="entry name" value="CYSTEINE DIOXYGENASE"/>
    <property type="match status" value="1"/>
</dbReference>
<dbReference type="BioCyc" id="MetaCyc:MONOMER-18546"/>
<gene>
    <name evidence="7" type="primary">cdo</name>
    <name evidence="8" type="synonym">mdo</name>
    <name evidence="8" type="ORF">VPARA_05600</name>
</gene>
<accession>B9U5L8</accession>
<dbReference type="EMBL" id="JZWI01000003">
    <property type="protein sequence ID" value="KLN58445.1"/>
    <property type="molecule type" value="Genomic_DNA"/>
</dbReference>
<dbReference type="SUPFAM" id="SSF51182">
    <property type="entry name" value="RmlC-like cupins"/>
    <property type="match status" value="1"/>
</dbReference>
<dbReference type="PANTHER" id="PTHR12918:SF1">
    <property type="entry name" value="CYSTEINE DIOXYGENASE TYPE 1"/>
    <property type="match status" value="1"/>
</dbReference>
<keyword evidence="2 6" id="KW-0479">Metal-binding</keyword>
<dbReference type="InterPro" id="IPR014710">
    <property type="entry name" value="RmlC-like_jellyroll"/>
</dbReference>
<evidence type="ECO:0000256" key="1">
    <source>
        <dbReference type="ARBA" id="ARBA00006622"/>
    </source>
</evidence>
<dbReference type="Pfam" id="PF05995">
    <property type="entry name" value="CDO_I"/>
    <property type="match status" value="1"/>
</dbReference>
<keyword evidence="9" id="KW-1185">Reference proteome</keyword>
<dbReference type="RefSeq" id="WP_047783194.1">
    <property type="nucleotide sequence ID" value="NZ_JZWI01000003.1"/>
</dbReference>
<feature type="binding site" evidence="6">
    <location>
        <position position="92"/>
    </location>
    <ligand>
        <name>Fe cation</name>
        <dbReference type="ChEBI" id="CHEBI:24875"/>
        <note>catalytic</note>
    </ligand>
</feature>
<dbReference type="AlphaFoldDB" id="B9U5L8"/>
<dbReference type="Gene3D" id="1.20.5.440">
    <property type="entry name" value="ATP synthase delta/epsilon subunit, C-terminal domain"/>
    <property type="match status" value="1"/>
</dbReference>
<evidence type="ECO:0000256" key="5">
    <source>
        <dbReference type="ARBA" id="ARBA00023004"/>
    </source>
</evidence>
<keyword evidence="5 6" id="KW-0408">Iron</keyword>
<evidence type="ECO:0000256" key="4">
    <source>
        <dbReference type="ARBA" id="ARBA00023002"/>
    </source>
</evidence>
<evidence type="ECO:0000256" key="2">
    <source>
        <dbReference type="ARBA" id="ARBA00022723"/>
    </source>
</evidence>
<dbReference type="PATRIC" id="fig|34073.19.peg.564"/>
<name>B9U5L8_VARPD</name>
<protein>
    <submittedName>
        <fullName evidence="8">3MP dioxygenase Mdo</fullName>
    </submittedName>
    <submittedName>
        <fullName evidence="7">Cysteine dioxygenase</fullName>
        <ecNumber evidence="7">1.13.11.20</ecNumber>
    </submittedName>
</protein>
<dbReference type="GO" id="GO:0008198">
    <property type="term" value="F:ferrous iron binding"/>
    <property type="evidence" value="ECO:0007669"/>
    <property type="project" value="TreeGrafter"/>
</dbReference>
<dbReference type="EC" id="1.13.11.20" evidence="7"/>
<dbReference type="BRENDA" id="1.13.11.91">
    <property type="organism ID" value="234"/>
</dbReference>
<evidence type="ECO:0000313" key="9">
    <source>
        <dbReference type="Proteomes" id="UP000035170"/>
    </source>
</evidence>
<dbReference type="GO" id="GO:0017172">
    <property type="term" value="F:cysteine dioxygenase activity"/>
    <property type="evidence" value="ECO:0007669"/>
    <property type="project" value="UniProtKB-EC"/>
</dbReference>
<feature type="binding site" evidence="6">
    <location>
        <position position="90"/>
    </location>
    <ligand>
        <name>Fe cation</name>
        <dbReference type="ChEBI" id="CHEBI:24875"/>
        <note>catalytic</note>
    </ligand>
</feature>
<feature type="binding site" evidence="6">
    <location>
        <position position="143"/>
    </location>
    <ligand>
        <name>Fe cation</name>
        <dbReference type="ChEBI" id="CHEBI:24875"/>
        <note>catalytic</note>
    </ligand>
</feature>
<dbReference type="InterPro" id="IPR011051">
    <property type="entry name" value="RmlC_Cupin_sf"/>
</dbReference>
<reference evidence="7" key="1">
    <citation type="journal article" date="2009" name="J. Biol. Chem.">
        <title>3-mercaptopropionate dioxygenase, a cysteine dioxygenase homologue, catalyzes the initial step of 3-mercaptopropionate catabolism in the 3,3-thiodipropionic acid-degrading bacterium variovorax paradoxus.</title>
        <authorList>
            <person name="Bruland N."/>
            <person name="Wubbeler J.H."/>
            <person name="Steinbuchel A."/>
        </authorList>
    </citation>
    <scope>NUCLEOTIDE SEQUENCE</scope>
    <source>
        <strain evidence="7">TBEA6</strain>
    </source>
</reference>
<dbReference type="InterPro" id="IPR010300">
    <property type="entry name" value="CDO_1"/>
</dbReference>
<comment type="similarity">
    <text evidence="1">Belongs to the cysteine dioxygenase family.</text>
</comment>
<dbReference type="CDD" id="cd10548">
    <property type="entry name" value="cupin_CDO"/>
    <property type="match status" value="1"/>
</dbReference>
<evidence type="ECO:0000256" key="6">
    <source>
        <dbReference type="PIRSR" id="PIRSR610300-51"/>
    </source>
</evidence>
<keyword evidence="3 7" id="KW-0223">Dioxygenase</keyword>
<evidence type="ECO:0000313" key="8">
    <source>
        <dbReference type="EMBL" id="KLN58445.1"/>
    </source>
</evidence>
<keyword evidence="4 7" id="KW-0560">Oxidoreductase</keyword>
<dbReference type="Gene3D" id="2.60.120.10">
    <property type="entry name" value="Jelly Rolls"/>
    <property type="match status" value="1"/>
</dbReference>
<reference evidence="8 9" key="2">
    <citation type="submission" date="2015-03" db="EMBL/GenBank/DDBJ databases">
        <title>Genome sequence of Variovorax paradoxus TBEA6.</title>
        <authorList>
            <person name="Poehlein A."/>
            <person name="Schuldes J."/>
            <person name="Wuebbeler J.H."/>
            <person name="Hiessl S."/>
            <person name="Steinbuechel A."/>
            <person name="Daniel R."/>
        </authorList>
    </citation>
    <scope>NUCLEOTIDE SEQUENCE [LARGE SCALE GENOMIC DNA]</scope>
    <source>
        <strain evidence="8 9">TBEA6</strain>
    </source>
</reference>
<proteinExistence type="inferred from homology"/>
<dbReference type="EMBL" id="EU441167">
    <property type="protein sequence ID" value="ACB72254.1"/>
    <property type="molecule type" value="Genomic_DNA"/>
</dbReference>
<evidence type="ECO:0000313" key="7">
    <source>
        <dbReference type="EMBL" id="ACB72254.1"/>
    </source>
</evidence>
<dbReference type="Proteomes" id="UP000035170">
    <property type="component" value="Unassembled WGS sequence"/>
</dbReference>
<dbReference type="KEGG" id="ag:ACB72254"/>
<sequence>MSTTMPNSRFQKFIEEFAGVIDKSSGDEEAILAAGRPLLAELVANDDWLPAEFAKPHPQYYQQYLLHADPQDRYSVVSFVWGPGQKTPIHNHTVWALIGMMRGSERAEGFAVPEDGKAMQLLGTEVLSPGDVDMVSPRLGDIHRVSNMFDDRVSISIHVYGGNIGRISRHVFDANTGERKTFVSGYSNEPKKDAG</sequence>
<evidence type="ECO:0000256" key="3">
    <source>
        <dbReference type="ARBA" id="ARBA00022964"/>
    </source>
</evidence>